<evidence type="ECO:0000256" key="3">
    <source>
        <dbReference type="ARBA" id="ARBA00012737"/>
    </source>
</evidence>
<feature type="site" description="Important for beta-aspartyl-AMP intermediate formation" evidence="10">
    <location>
        <position position="375"/>
    </location>
</feature>
<feature type="binding site" evidence="9">
    <location>
        <begin position="373"/>
        <end position="374"/>
    </location>
    <ligand>
        <name>ATP</name>
        <dbReference type="ChEBI" id="CHEBI:30616"/>
    </ligand>
</feature>
<dbReference type="PANTHER" id="PTHR43284:SF1">
    <property type="entry name" value="ASPARAGINE SYNTHETASE"/>
    <property type="match status" value="1"/>
</dbReference>
<evidence type="ECO:0000313" key="13">
    <source>
        <dbReference type="Proteomes" id="UP000254889"/>
    </source>
</evidence>
<dbReference type="KEGG" id="ptaw:DW352_00150"/>
<dbReference type="InterPro" id="IPR033738">
    <property type="entry name" value="AsnB_N"/>
</dbReference>
<feature type="binding site" evidence="9">
    <location>
        <position position="300"/>
    </location>
    <ligand>
        <name>ATP</name>
        <dbReference type="ChEBI" id="CHEBI:30616"/>
    </ligand>
</feature>
<keyword evidence="5 9" id="KW-0067">ATP-binding</keyword>
<dbReference type="InterPro" id="IPR014729">
    <property type="entry name" value="Rossmann-like_a/b/a_fold"/>
</dbReference>
<dbReference type="EMBL" id="CP031417">
    <property type="protein sequence ID" value="AXK79069.1"/>
    <property type="molecule type" value="Genomic_DNA"/>
</dbReference>
<keyword evidence="12" id="KW-0436">Ligase</keyword>
<dbReference type="Pfam" id="PF13537">
    <property type="entry name" value="GATase_7"/>
    <property type="match status" value="1"/>
</dbReference>
<dbReference type="InterPro" id="IPR051786">
    <property type="entry name" value="ASN_synthetase/amidase"/>
</dbReference>
<evidence type="ECO:0000313" key="12">
    <source>
        <dbReference type="EMBL" id="AXK79069.1"/>
    </source>
</evidence>
<evidence type="ECO:0000256" key="1">
    <source>
        <dbReference type="ARBA" id="ARBA00005187"/>
    </source>
</evidence>
<keyword evidence="13" id="KW-1185">Reference proteome</keyword>
<dbReference type="InterPro" id="IPR029055">
    <property type="entry name" value="Ntn_hydrolases_N"/>
</dbReference>
<gene>
    <name evidence="12" type="primary">asnB</name>
    <name evidence="12" type="ORF">DW352_00150</name>
</gene>
<dbReference type="Gene3D" id="3.40.50.620">
    <property type="entry name" value="HUPs"/>
    <property type="match status" value="1"/>
</dbReference>
<dbReference type="Gene3D" id="3.60.20.10">
    <property type="entry name" value="Glutamine Phosphoribosylpyrophosphate, subunit 1, domain 1"/>
    <property type="match status" value="1"/>
</dbReference>
<feature type="active site" description="For GATase activity" evidence="8">
    <location>
        <position position="2"/>
    </location>
</feature>
<organism evidence="12 13">
    <name type="scientific">Pseudolabrys taiwanensis</name>
    <dbReference type="NCBI Taxonomy" id="331696"/>
    <lineage>
        <taxon>Bacteria</taxon>
        <taxon>Pseudomonadati</taxon>
        <taxon>Pseudomonadota</taxon>
        <taxon>Alphaproteobacteria</taxon>
        <taxon>Hyphomicrobiales</taxon>
        <taxon>Xanthobacteraceae</taxon>
        <taxon>Pseudolabrys</taxon>
    </lineage>
</organism>
<dbReference type="PROSITE" id="PS51278">
    <property type="entry name" value="GATASE_TYPE_2"/>
    <property type="match status" value="1"/>
</dbReference>
<dbReference type="AlphaFoldDB" id="A0A345ZQ72"/>
<dbReference type="InterPro" id="IPR017932">
    <property type="entry name" value="GATase_2_dom"/>
</dbReference>
<dbReference type="GO" id="GO:0006529">
    <property type="term" value="P:asparagine biosynthetic process"/>
    <property type="evidence" value="ECO:0007669"/>
    <property type="project" value="UniProtKB-KW"/>
</dbReference>
<feature type="domain" description="Glutamine amidotransferase type-2" evidence="11">
    <location>
        <begin position="2"/>
        <end position="218"/>
    </location>
</feature>
<keyword evidence="8" id="KW-0061">Asparagine biosynthesis</keyword>
<keyword evidence="4 9" id="KW-0547">Nucleotide-binding</keyword>
<sequence length="646" mass="72275">MCGIAGVLTSARVSQDQLERDAKAMGDSIAHRGPDDYGVWSDAECGIALSHRRLSIVDLSPAGHQPMVSADGRYVIIFNGEIYNFQDLRPAVEARGIKLRGHSDTEVMLESFALFGIEATVPKLIGMFTIAVWDRRERTLTLIRDRLGIKPVYWAKFGGLFLFGSELKALRAHAGWSPQLNRGAIAAYLRHNYIPAPHSIYQGVYKLEPGSILTLPWGGEPKINRFWDARAVARAGLANPLDTSDDEMVDQLEALLKDAVRRRMVADVPLGAFLSGGVDSSTVVALMQESNASPVRTYSIGFDIAGYDESKHAAAVARHLHTEHTELTVTAKEAIDVIPKLPEYYDEPFADSSQIPTYLVSAMTRRHVTVALSGDGGDELFGGYTRYTFAQRHWGNLSMLPMPLRRAAAAAMRAIPAELCSNLFDRLPTPLRVRQAGDKMHKLASILALPDADAFYRRLVTHWEPTALMPDVPEPKGVLWDESAKKDFGGLLERMQFFDIATYLPDDILTKVDRASMAVALEARVPLIDHRVVEFSWRIPRDKLIRSGVSKWPLRQILYKHVPAELIERPKMGFGIPLGEWLRGPLRDWAEALLSEQRLREAGLLDVARVRNAWTQHLSGNFNWQYPLWDVLMLEAWRERWGAGVS</sequence>
<dbReference type="NCBIfam" id="TIGR01536">
    <property type="entry name" value="asn_synth_AEB"/>
    <property type="match status" value="1"/>
</dbReference>
<evidence type="ECO:0000256" key="10">
    <source>
        <dbReference type="PIRSR" id="PIRSR001589-3"/>
    </source>
</evidence>
<dbReference type="Pfam" id="PF00733">
    <property type="entry name" value="Asn_synthase"/>
    <property type="match status" value="1"/>
</dbReference>
<evidence type="ECO:0000256" key="4">
    <source>
        <dbReference type="ARBA" id="ARBA00022741"/>
    </source>
</evidence>
<keyword evidence="8" id="KW-0028">Amino-acid biosynthesis</keyword>
<dbReference type="InterPro" id="IPR006426">
    <property type="entry name" value="Asn_synth_AEB"/>
</dbReference>
<feature type="binding site" evidence="9">
    <location>
        <position position="104"/>
    </location>
    <ligand>
        <name>L-glutamine</name>
        <dbReference type="ChEBI" id="CHEBI:58359"/>
    </ligand>
</feature>
<dbReference type="PANTHER" id="PTHR43284">
    <property type="entry name" value="ASPARAGINE SYNTHETASE (GLUTAMINE-HYDROLYZING)"/>
    <property type="match status" value="1"/>
</dbReference>
<dbReference type="SUPFAM" id="SSF56235">
    <property type="entry name" value="N-terminal nucleophile aminohydrolases (Ntn hydrolases)"/>
    <property type="match status" value="1"/>
</dbReference>
<evidence type="ECO:0000256" key="7">
    <source>
        <dbReference type="ARBA" id="ARBA00048741"/>
    </source>
</evidence>
<comment type="similarity">
    <text evidence="2">Belongs to the asparagine synthetase family.</text>
</comment>
<evidence type="ECO:0000256" key="8">
    <source>
        <dbReference type="PIRSR" id="PIRSR001589-1"/>
    </source>
</evidence>
<dbReference type="SUPFAM" id="SSF52402">
    <property type="entry name" value="Adenine nucleotide alpha hydrolases-like"/>
    <property type="match status" value="1"/>
</dbReference>
<dbReference type="PIRSF" id="PIRSF001589">
    <property type="entry name" value="Asn_synthetase_glu-h"/>
    <property type="match status" value="1"/>
</dbReference>
<name>A0A345ZQ72_9HYPH</name>
<dbReference type="RefSeq" id="WP_115687394.1">
    <property type="nucleotide sequence ID" value="NZ_CP031417.1"/>
</dbReference>
<dbReference type="InterPro" id="IPR001962">
    <property type="entry name" value="Asn_synthase"/>
</dbReference>
<evidence type="ECO:0000259" key="11">
    <source>
        <dbReference type="PROSITE" id="PS51278"/>
    </source>
</evidence>
<evidence type="ECO:0000256" key="2">
    <source>
        <dbReference type="ARBA" id="ARBA00005752"/>
    </source>
</evidence>
<accession>A0A345ZQ72</accession>
<dbReference type="GO" id="GO:0004066">
    <property type="term" value="F:asparagine synthase (glutamine-hydrolyzing) activity"/>
    <property type="evidence" value="ECO:0007669"/>
    <property type="project" value="UniProtKB-EC"/>
</dbReference>
<dbReference type="GO" id="GO:0005829">
    <property type="term" value="C:cytosol"/>
    <property type="evidence" value="ECO:0007669"/>
    <property type="project" value="TreeGrafter"/>
</dbReference>
<comment type="pathway">
    <text evidence="1">Amino-acid biosynthesis; L-asparagine biosynthesis; L-asparagine from L-aspartate (L-Gln route): step 1/1.</text>
</comment>
<dbReference type="CDD" id="cd00712">
    <property type="entry name" value="AsnB"/>
    <property type="match status" value="1"/>
</dbReference>
<dbReference type="CDD" id="cd01991">
    <property type="entry name" value="Asn_synthase_B_C"/>
    <property type="match status" value="1"/>
</dbReference>
<dbReference type="GO" id="GO:0005524">
    <property type="term" value="F:ATP binding"/>
    <property type="evidence" value="ECO:0007669"/>
    <property type="project" value="UniProtKB-KW"/>
</dbReference>
<evidence type="ECO:0000256" key="5">
    <source>
        <dbReference type="ARBA" id="ARBA00022840"/>
    </source>
</evidence>
<proteinExistence type="inferred from homology"/>
<keyword evidence="6 8" id="KW-0315">Glutamine amidotransferase</keyword>
<reference evidence="12 13" key="1">
    <citation type="submission" date="2018-07" db="EMBL/GenBank/DDBJ databases">
        <authorList>
            <person name="Quirk P.G."/>
            <person name="Krulwich T.A."/>
        </authorList>
    </citation>
    <scope>NUCLEOTIDE SEQUENCE [LARGE SCALE GENOMIC DNA]</scope>
    <source>
        <strain evidence="12 13">CC-BB4</strain>
    </source>
</reference>
<dbReference type="OrthoDB" id="9763290at2"/>
<evidence type="ECO:0000256" key="9">
    <source>
        <dbReference type="PIRSR" id="PIRSR001589-2"/>
    </source>
</evidence>
<evidence type="ECO:0000256" key="6">
    <source>
        <dbReference type="ARBA" id="ARBA00022962"/>
    </source>
</evidence>
<dbReference type="Proteomes" id="UP000254889">
    <property type="component" value="Chromosome"/>
</dbReference>
<comment type="catalytic activity">
    <reaction evidence="7">
        <text>L-aspartate + L-glutamine + ATP + H2O = L-asparagine + L-glutamate + AMP + diphosphate + H(+)</text>
        <dbReference type="Rhea" id="RHEA:12228"/>
        <dbReference type="ChEBI" id="CHEBI:15377"/>
        <dbReference type="ChEBI" id="CHEBI:15378"/>
        <dbReference type="ChEBI" id="CHEBI:29985"/>
        <dbReference type="ChEBI" id="CHEBI:29991"/>
        <dbReference type="ChEBI" id="CHEBI:30616"/>
        <dbReference type="ChEBI" id="CHEBI:33019"/>
        <dbReference type="ChEBI" id="CHEBI:58048"/>
        <dbReference type="ChEBI" id="CHEBI:58359"/>
        <dbReference type="ChEBI" id="CHEBI:456215"/>
        <dbReference type="EC" id="6.3.5.4"/>
    </reaction>
</comment>
<dbReference type="EC" id="6.3.5.4" evidence="3"/>
<protein>
    <recommendedName>
        <fullName evidence="3">asparagine synthase (glutamine-hydrolyzing)</fullName>
        <ecNumber evidence="3">6.3.5.4</ecNumber>
    </recommendedName>
</protein>